<proteinExistence type="predicted"/>
<reference evidence="2 3" key="1">
    <citation type="submission" date="2020-08" db="EMBL/GenBank/DDBJ databases">
        <title>Genomic Encyclopedia of Type Strains, Phase IV (KMG-IV): sequencing the most valuable type-strain genomes for metagenomic binning, comparative biology and taxonomic classification.</title>
        <authorList>
            <person name="Goeker M."/>
        </authorList>
    </citation>
    <scope>NUCLEOTIDE SEQUENCE [LARGE SCALE GENOMIC DNA]</scope>
    <source>
        <strain evidence="2 3">DSM 105074</strain>
    </source>
</reference>
<organism evidence="2 3">
    <name type="scientific">Rhabdobacter roseus</name>
    <dbReference type="NCBI Taxonomy" id="1655419"/>
    <lineage>
        <taxon>Bacteria</taxon>
        <taxon>Pseudomonadati</taxon>
        <taxon>Bacteroidota</taxon>
        <taxon>Cytophagia</taxon>
        <taxon>Cytophagales</taxon>
        <taxon>Cytophagaceae</taxon>
        <taxon>Rhabdobacter</taxon>
    </lineage>
</organism>
<gene>
    <name evidence="2" type="ORF">HNQ92_003767</name>
</gene>
<keyword evidence="3" id="KW-1185">Reference proteome</keyword>
<dbReference type="EMBL" id="JACHGF010000006">
    <property type="protein sequence ID" value="MBB5285607.1"/>
    <property type="molecule type" value="Genomic_DNA"/>
</dbReference>
<name>A0A840TVF1_9BACT</name>
<evidence type="ECO:0000256" key="1">
    <source>
        <dbReference type="SAM" id="SignalP"/>
    </source>
</evidence>
<evidence type="ECO:0000313" key="3">
    <source>
        <dbReference type="Proteomes" id="UP000557307"/>
    </source>
</evidence>
<dbReference type="AlphaFoldDB" id="A0A840TVF1"/>
<sequence length="71" mass="8247">MNKLFVIVLLMAALSNTYAQSSHPSLLKWDYSFSTKLATMPFRVIRQRFPDKKETFGNPTNRLLHGNHPLR</sequence>
<feature type="signal peptide" evidence="1">
    <location>
        <begin position="1"/>
        <end position="19"/>
    </location>
</feature>
<accession>A0A840TVF1</accession>
<feature type="chain" id="PRO_5032408446" evidence="1">
    <location>
        <begin position="20"/>
        <end position="71"/>
    </location>
</feature>
<evidence type="ECO:0000313" key="2">
    <source>
        <dbReference type="EMBL" id="MBB5285607.1"/>
    </source>
</evidence>
<protein>
    <submittedName>
        <fullName evidence="2">Uncharacterized protein</fullName>
    </submittedName>
</protein>
<keyword evidence="1" id="KW-0732">Signal</keyword>
<dbReference type="Proteomes" id="UP000557307">
    <property type="component" value="Unassembled WGS sequence"/>
</dbReference>
<comment type="caution">
    <text evidence="2">The sequence shown here is derived from an EMBL/GenBank/DDBJ whole genome shotgun (WGS) entry which is preliminary data.</text>
</comment>